<evidence type="ECO:0000256" key="1">
    <source>
        <dbReference type="SAM" id="MobiDB-lite"/>
    </source>
</evidence>
<evidence type="ECO:0000313" key="3">
    <source>
        <dbReference type="Proteomes" id="UP000677537"/>
    </source>
</evidence>
<protein>
    <submittedName>
        <fullName evidence="2">Uncharacterized protein</fullName>
    </submittedName>
</protein>
<feature type="compositionally biased region" description="Basic and acidic residues" evidence="1">
    <location>
        <begin position="1"/>
        <end position="15"/>
    </location>
</feature>
<dbReference type="Proteomes" id="UP000677537">
    <property type="component" value="Unassembled WGS sequence"/>
</dbReference>
<name>A0A940S7D5_9PROT</name>
<dbReference type="AlphaFoldDB" id="A0A940S7D5"/>
<organism evidence="2 3">
    <name type="scientific">Roseomonas indoligenes</name>
    <dbReference type="NCBI Taxonomy" id="2820811"/>
    <lineage>
        <taxon>Bacteria</taxon>
        <taxon>Pseudomonadati</taxon>
        <taxon>Pseudomonadota</taxon>
        <taxon>Alphaproteobacteria</taxon>
        <taxon>Acetobacterales</taxon>
        <taxon>Roseomonadaceae</taxon>
        <taxon>Roseomonas</taxon>
    </lineage>
</organism>
<comment type="caution">
    <text evidence="2">The sequence shown here is derived from an EMBL/GenBank/DDBJ whole genome shotgun (WGS) entry which is preliminary data.</text>
</comment>
<dbReference type="EMBL" id="JAGIZA010000012">
    <property type="protein sequence ID" value="MBP0494830.1"/>
    <property type="molecule type" value="Genomic_DNA"/>
</dbReference>
<feature type="region of interest" description="Disordered" evidence="1">
    <location>
        <begin position="1"/>
        <end position="66"/>
    </location>
</feature>
<dbReference type="RefSeq" id="WP_209375620.1">
    <property type="nucleotide sequence ID" value="NZ_JAGIZA010000012.1"/>
</dbReference>
<reference evidence="2" key="1">
    <citation type="submission" date="2021-03" db="EMBL/GenBank/DDBJ databases">
        <authorList>
            <person name="So Y."/>
        </authorList>
    </citation>
    <scope>NUCLEOTIDE SEQUENCE</scope>
    <source>
        <strain evidence="2">SG15</strain>
    </source>
</reference>
<accession>A0A940S7D5</accession>
<sequence length="66" mass="6377">MTTEKKANERAEKQGSGEGGISNETGPSAGAGTAPAQGPKHDNQRSIGGSGSATAAGSRPGHKTSG</sequence>
<keyword evidence="3" id="KW-1185">Reference proteome</keyword>
<evidence type="ECO:0000313" key="2">
    <source>
        <dbReference type="EMBL" id="MBP0494830.1"/>
    </source>
</evidence>
<proteinExistence type="predicted"/>
<gene>
    <name evidence="2" type="ORF">J5Y10_18745</name>
</gene>
<feature type="compositionally biased region" description="Low complexity" evidence="1">
    <location>
        <begin position="26"/>
        <end position="38"/>
    </location>
</feature>